<dbReference type="Proteomes" id="UP000480854">
    <property type="component" value="Unassembled WGS sequence"/>
</dbReference>
<proteinExistence type="predicted"/>
<keyword evidence="2" id="KW-1185">Reference proteome</keyword>
<reference evidence="1 2" key="1">
    <citation type="submission" date="2018-07" db="EMBL/GenBank/DDBJ databases">
        <title>Genome sequence of Azospirillum sp. ATCC 49961.</title>
        <authorList>
            <person name="Sant'Anna F.H."/>
            <person name="Baldani J.I."/>
            <person name="Zilli J.E."/>
            <person name="Reis V.M."/>
            <person name="Hartmann A."/>
            <person name="Cruz L."/>
            <person name="de Souza E.M."/>
            <person name="de Oliveira Pedrosa F."/>
            <person name="Passaglia L.M.P."/>
        </authorList>
    </citation>
    <scope>NUCLEOTIDE SEQUENCE [LARGE SCALE GENOMIC DNA]</scope>
    <source>
        <strain evidence="1 2">ATCC 49961</strain>
    </source>
</reference>
<dbReference type="AlphaFoldDB" id="A0A9W7KN31"/>
<comment type="caution">
    <text evidence="1">The sequence shown here is derived from an EMBL/GenBank/DDBJ whole genome shotgun (WGS) entry which is preliminary data.</text>
</comment>
<accession>A0A9W7KN31</accession>
<dbReference type="EMBL" id="QOKW01000050">
    <property type="protein sequence ID" value="KAA0675824.1"/>
    <property type="molecule type" value="Genomic_DNA"/>
</dbReference>
<name>A0A9W7KN31_9PROT</name>
<gene>
    <name evidence="1" type="ORF">DS843_29795</name>
</gene>
<evidence type="ECO:0000313" key="1">
    <source>
        <dbReference type="EMBL" id="KAA0675824.1"/>
    </source>
</evidence>
<protein>
    <submittedName>
        <fullName evidence="1">Uncharacterized protein</fullName>
    </submittedName>
</protein>
<organism evidence="1 2">
    <name type="scientific">Roseomonas genomospecies 6</name>
    <dbReference type="NCBI Taxonomy" id="214106"/>
    <lineage>
        <taxon>Bacteria</taxon>
        <taxon>Pseudomonadati</taxon>
        <taxon>Pseudomonadota</taxon>
        <taxon>Alphaproteobacteria</taxon>
        <taxon>Acetobacterales</taxon>
        <taxon>Roseomonadaceae</taxon>
        <taxon>Roseomonas</taxon>
    </lineage>
</organism>
<evidence type="ECO:0000313" key="2">
    <source>
        <dbReference type="Proteomes" id="UP000480854"/>
    </source>
</evidence>
<sequence>MCSIYVVAFDMSNITCQKRRDAKTGRFAPKATSLDITATRNATLVLLALFPVALPVLTSKGGSDTAVDGASRGLAAVGALIGETAGDRPGSQPL</sequence>